<dbReference type="InterPro" id="IPR048259">
    <property type="entry name" value="Cytochrome_b_N_euk/bac"/>
</dbReference>
<evidence type="ECO:0000256" key="7">
    <source>
        <dbReference type="ARBA" id="ARBA00022660"/>
    </source>
</evidence>
<evidence type="ECO:0000313" key="21">
    <source>
        <dbReference type="Proteomes" id="UP000462621"/>
    </source>
</evidence>
<keyword evidence="10 16" id="KW-0249">Electron transport</keyword>
<evidence type="ECO:0000256" key="5">
    <source>
        <dbReference type="ARBA" id="ARBA00022448"/>
    </source>
</evidence>
<feature type="transmembrane region" description="Helical" evidence="17">
    <location>
        <begin position="386"/>
        <end position="405"/>
    </location>
</feature>
<comment type="cofactor">
    <cofactor evidence="15">
        <name>heme</name>
        <dbReference type="ChEBI" id="CHEBI:30413"/>
    </cofactor>
    <text evidence="15">Binds 2 heme groups non-covalently.</text>
</comment>
<evidence type="ECO:0000256" key="12">
    <source>
        <dbReference type="ARBA" id="ARBA00023004"/>
    </source>
</evidence>
<dbReference type="PROSITE" id="PS51002">
    <property type="entry name" value="CYTB_NTER"/>
    <property type="match status" value="1"/>
</dbReference>
<dbReference type="Proteomes" id="UP000462621">
    <property type="component" value="Unassembled WGS sequence"/>
</dbReference>
<dbReference type="SUPFAM" id="SSF81648">
    <property type="entry name" value="a domain/subunit of cytochrome bc1 complex (Ubiquinol-cytochrome c reductase)"/>
    <property type="match status" value="1"/>
</dbReference>
<dbReference type="AlphaFoldDB" id="A0A7X4LH36"/>
<feature type="transmembrane region" description="Helical" evidence="17">
    <location>
        <begin position="117"/>
        <end position="139"/>
    </location>
</feature>
<evidence type="ECO:0000259" key="18">
    <source>
        <dbReference type="PROSITE" id="PS51002"/>
    </source>
</evidence>
<dbReference type="InterPro" id="IPR030689">
    <property type="entry name" value="Cytochrome_b"/>
</dbReference>
<dbReference type="InterPro" id="IPR005797">
    <property type="entry name" value="Cyt_b/b6_N"/>
</dbReference>
<sequence>MKSLLAWLESRLPVMDAFRRHLSGYPIPKNINGWWVFGSLSLLVLVIQVVTGIWLAMNYQPSAEHAFDSVAYIMRNVDYGWLIRYLHVVGASALFIVMYLHMFRGLIYGSYQRPRELVWLIGMVSFVVLMGEAFMGYLLPWGQMSYWGAQVITSLFGAIPYVGDTVAEWVRGDFVVSGFTLNRFFALHVIGLPLALLFLIYLHIVALHQVGSNNPDGIDTKLPKGSVTPEQRSPFLYHSAYTKEHDIVDSVPFYPYGVVKDLVGVGLFLLLFCTVLFFDPSLHGYFLESANYFPADPLQTPSHIAPLWYFTPYYAILRAVPDKLLGIIAMASAVLVVFFLPWIDRCRVRSIRYRSRFHWWNIVQFSVCFIALGILGGQPVTSMNILLARLFALGYFMFFVLLYYYSKHERTKPVPSRIGG</sequence>
<dbReference type="InterPro" id="IPR016174">
    <property type="entry name" value="Di-haem_cyt_TM"/>
</dbReference>
<evidence type="ECO:0000256" key="2">
    <source>
        <dbReference type="ARBA" id="ARBA00004141"/>
    </source>
</evidence>
<keyword evidence="12 15" id="KW-0408">Iron</keyword>
<comment type="caution">
    <text evidence="20">The sequence shown here is derived from an EMBL/GenBank/DDBJ whole genome shotgun (WGS) entry which is preliminary data.</text>
</comment>
<comment type="function">
    <text evidence="1 16">Component of the ubiquinol-cytochrome c reductase complex (complex III or cytochrome b-c1 complex), which is a respiratory chain that generates an electrochemical potential coupled to ATP synthesis.</text>
</comment>
<comment type="similarity">
    <text evidence="16">Belongs to the cytochrome b family.</text>
</comment>
<evidence type="ECO:0000256" key="11">
    <source>
        <dbReference type="ARBA" id="ARBA00022989"/>
    </source>
</evidence>
<evidence type="ECO:0000313" key="20">
    <source>
        <dbReference type="EMBL" id="MZI91813.1"/>
    </source>
</evidence>
<evidence type="ECO:0000256" key="3">
    <source>
        <dbReference type="ARBA" id="ARBA00011649"/>
    </source>
</evidence>
<proteinExistence type="inferred from homology"/>
<keyword evidence="6 15" id="KW-0349">Heme</keyword>
<feature type="transmembrane region" description="Helical" evidence="17">
    <location>
        <begin position="146"/>
        <end position="163"/>
    </location>
</feature>
<dbReference type="InterPro" id="IPR036150">
    <property type="entry name" value="Cyt_b/b6_C_sf"/>
</dbReference>
<keyword evidence="13 17" id="KW-0472">Membrane</keyword>
<dbReference type="Pfam" id="PF00032">
    <property type="entry name" value="Cytochrom_B_C"/>
    <property type="match status" value="1"/>
</dbReference>
<dbReference type="InterPro" id="IPR027387">
    <property type="entry name" value="Cytb/b6-like_sf"/>
</dbReference>
<dbReference type="Pfam" id="PF00033">
    <property type="entry name" value="Cytochrome_B"/>
    <property type="match status" value="1"/>
</dbReference>
<feature type="transmembrane region" description="Helical" evidence="17">
    <location>
        <begin position="324"/>
        <end position="343"/>
    </location>
</feature>
<feature type="transmembrane region" description="Helical" evidence="17">
    <location>
        <begin position="82"/>
        <end position="102"/>
    </location>
</feature>
<comment type="subcellular location">
    <subcellularLocation>
        <location evidence="2">Membrane</location>
        <topology evidence="2">Multi-pass membrane protein</topology>
    </subcellularLocation>
</comment>
<organism evidence="20 21">
    <name type="scientific">Vibrio eleionomae</name>
    <dbReference type="NCBI Taxonomy" id="2653505"/>
    <lineage>
        <taxon>Bacteria</taxon>
        <taxon>Pseudomonadati</taxon>
        <taxon>Pseudomonadota</taxon>
        <taxon>Gammaproteobacteria</taxon>
        <taxon>Vibrionales</taxon>
        <taxon>Vibrionaceae</taxon>
        <taxon>Vibrio</taxon>
    </lineage>
</organism>
<feature type="transmembrane region" description="Helical" evidence="17">
    <location>
        <begin position="262"/>
        <end position="278"/>
    </location>
</feature>
<dbReference type="RefSeq" id="WP_161153116.1">
    <property type="nucleotide sequence ID" value="NZ_WEKT01000001.1"/>
</dbReference>
<evidence type="ECO:0000256" key="17">
    <source>
        <dbReference type="SAM" id="Phobius"/>
    </source>
</evidence>
<feature type="binding site" description="axial binding residue" evidence="15">
    <location>
        <position position="203"/>
    </location>
    <ligand>
        <name>heme b</name>
        <dbReference type="ChEBI" id="CHEBI:60344"/>
        <label>b566</label>
    </ligand>
    <ligandPart>
        <name>Fe</name>
        <dbReference type="ChEBI" id="CHEBI:18248"/>
    </ligandPart>
</feature>
<dbReference type="GO" id="GO:0016491">
    <property type="term" value="F:oxidoreductase activity"/>
    <property type="evidence" value="ECO:0007669"/>
    <property type="project" value="InterPro"/>
</dbReference>
<evidence type="ECO:0000259" key="19">
    <source>
        <dbReference type="PROSITE" id="PS51003"/>
    </source>
</evidence>
<feature type="domain" description="Cytochrome b/b6 C-terminal region profile" evidence="19">
    <location>
        <begin position="243"/>
        <end position="416"/>
    </location>
</feature>
<keyword evidence="9 15" id="KW-0479">Metal-binding</keyword>
<feature type="transmembrane region" description="Helical" evidence="17">
    <location>
        <begin position="34"/>
        <end position="57"/>
    </location>
</feature>
<dbReference type="GO" id="GO:0046872">
    <property type="term" value="F:metal ion binding"/>
    <property type="evidence" value="ECO:0007669"/>
    <property type="project" value="UniProtKB-KW"/>
</dbReference>
<keyword evidence="5 16" id="KW-0813">Transport</keyword>
<dbReference type="GO" id="GO:0045275">
    <property type="term" value="C:respiratory chain complex III"/>
    <property type="evidence" value="ECO:0007669"/>
    <property type="project" value="InterPro"/>
</dbReference>
<dbReference type="GO" id="GO:0022904">
    <property type="term" value="P:respiratory electron transport chain"/>
    <property type="evidence" value="ECO:0007669"/>
    <property type="project" value="InterPro"/>
</dbReference>
<comment type="cofactor">
    <cofactor evidence="16">
        <name>heme b</name>
        <dbReference type="ChEBI" id="CHEBI:60344"/>
    </cofactor>
    <text evidence="16">Binds 2 heme groups non-covalently.</text>
</comment>
<feature type="binding site" description="axial binding residue" evidence="15">
    <location>
        <position position="188"/>
    </location>
    <ligand>
        <name>heme b</name>
        <dbReference type="ChEBI" id="CHEBI:60344"/>
        <label>b562</label>
    </ligand>
    <ligandPart>
        <name>Fe</name>
        <dbReference type="ChEBI" id="CHEBI:18248"/>
    </ligandPart>
</feature>
<evidence type="ECO:0000256" key="9">
    <source>
        <dbReference type="ARBA" id="ARBA00022723"/>
    </source>
</evidence>
<evidence type="ECO:0000256" key="16">
    <source>
        <dbReference type="RuleBase" id="RU003385"/>
    </source>
</evidence>
<keyword evidence="21" id="KW-1185">Reference proteome</keyword>
<gene>
    <name evidence="20" type="ORF">F9817_01145</name>
</gene>
<protein>
    <recommendedName>
        <fullName evidence="4 16">Cytochrome b</fullName>
    </recommendedName>
</protein>
<evidence type="ECO:0000256" key="1">
    <source>
        <dbReference type="ARBA" id="ARBA00002444"/>
    </source>
</evidence>
<dbReference type="Gene3D" id="1.20.810.10">
    <property type="entry name" value="Cytochrome Bc1 Complex, Chain C"/>
    <property type="match status" value="1"/>
</dbReference>
<comment type="subunit">
    <text evidence="3 16">The main subunits of complex b-c1 are: cytochrome b, cytochrome c1 and the Rieske protein.</text>
</comment>
<reference evidence="20 21" key="1">
    <citation type="submission" date="2019-10" db="EMBL/GenBank/DDBJ databases">
        <title>Vibrio sp. nov. isolated from a shrimp pond.</title>
        <authorList>
            <person name="Gomez-Gil B."/>
            <person name="Enciso-Ibarra J."/>
            <person name="Enciso-Ibarra K."/>
            <person name="Bolan-Mejia C."/>
        </authorList>
    </citation>
    <scope>NUCLEOTIDE SEQUENCE [LARGE SCALE GENOMIC DNA]</scope>
    <source>
        <strain evidence="20 21">CAIM 722</strain>
    </source>
</reference>
<feature type="binding site" description="axial binding residue" evidence="15">
    <location>
        <position position="101"/>
    </location>
    <ligand>
        <name>heme b</name>
        <dbReference type="ChEBI" id="CHEBI:60344"/>
        <label>b566</label>
    </ligand>
    <ligandPart>
        <name>Fe</name>
        <dbReference type="ChEBI" id="CHEBI:18248"/>
    </ligandPart>
</feature>
<feature type="transmembrane region" description="Helical" evidence="17">
    <location>
        <begin position="183"/>
        <end position="204"/>
    </location>
</feature>
<dbReference type="PANTHER" id="PTHR19271">
    <property type="entry name" value="CYTOCHROME B"/>
    <property type="match status" value="1"/>
</dbReference>
<evidence type="ECO:0000256" key="15">
    <source>
        <dbReference type="PIRSR" id="PIRSR038885-2"/>
    </source>
</evidence>
<keyword evidence="7 16" id="KW-0679">Respiratory chain</keyword>
<dbReference type="FunFam" id="1.20.810.10:FF:000004">
    <property type="entry name" value="Cytochrome b"/>
    <property type="match status" value="1"/>
</dbReference>
<evidence type="ECO:0000256" key="14">
    <source>
        <dbReference type="PIRSR" id="PIRSR038885-1"/>
    </source>
</evidence>
<dbReference type="EMBL" id="WEKT01000001">
    <property type="protein sequence ID" value="MZI91813.1"/>
    <property type="molecule type" value="Genomic_DNA"/>
</dbReference>
<evidence type="ECO:0000256" key="4">
    <source>
        <dbReference type="ARBA" id="ARBA00013531"/>
    </source>
</evidence>
<dbReference type="PANTHER" id="PTHR19271:SF16">
    <property type="entry name" value="CYTOCHROME B"/>
    <property type="match status" value="1"/>
</dbReference>
<evidence type="ECO:0000256" key="6">
    <source>
        <dbReference type="ARBA" id="ARBA00022617"/>
    </source>
</evidence>
<feature type="binding site" evidence="14">
    <location>
        <position position="208"/>
    </location>
    <ligand>
        <name>a ubiquinone</name>
        <dbReference type="ChEBI" id="CHEBI:16389"/>
    </ligand>
</feature>
<feature type="binding site" description="axial binding residue" evidence="15">
    <location>
        <position position="87"/>
    </location>
    <ligand>
        <name>heme b</name>
        <dbReference type="ChEBI" id="CHEBI:60344"/>
        <label>b562</label>
    </ligand>
    <ligandPart>
        <name>Fe</name>
        <dbReference type="ChEBI" id="CHEBI:18248"/>
    </ligandPart>
</feature>
<evidence type="ECO:0000256" key="13">
    <source>
        <dbReference type="ARBA" id="ARBA00023136"/>
    </source>
</evidence>
<keyword evidence="8 16" id="KW-0812">Transmembrane</keyword>
<keyword evidence="11 17" id="KW-1133">Transmembrane helix</keyword>
<dbReference type="InterPro" id="IPR005798">
    <property type="entry name" value="Cyt_b/b6_C"/>
</dbReference>
<evidence type="ECO:0000256" key="10">
    <source>
        <dbReference type="ARBA" id="ARBA00022982"/>
    </source>
</evidence>
<dbReference type="SUPFAM" id="SSF81342">
    <property type="entry name" value="Transmembrane di-heme cytochromes"/>
    <property type="match status" value="1"/>
</dbReference>
<dbReference type="PROSITE" id="PS51003">
    <property type="entry name" value="CYTB_CTER"/>
    <property type="match status" value="1"/>
</dbReference>
<evidence type="ECO:0000256" key="8">
    <source>
        <dbReference type="ARBA" id="ARBA00022692"/>
    </source>
</evidence>
<dbReference type="GO" id="GO:0008121">
    <property type="term" value="F:quinol-cytochrome-c reductase activity"/>
    <property type="evidence" value="ECO:0007669"/>
    <property type="project" value="InterPro"/>
</dbReference>
<accession>A0A7X4LH36</accession>
<feature type="domain" description="Cytochrome b/b6 N-terminal region profile" evidence="18">
    <location>
        <begin position="4"/>
        <end position="216"/>
    </location>
</feature>
<dbReference type="PIRSF" id="PIRSF038885">
    <property type="entry name" value="COB"/>
    <property type="match status" value="1"/>
</dbReference>
<dbReference type="CDD" id="cd00284">
    <property type="entry name" value="Cytochrome_b_N"/>
    <property type="match status" value="1"/>
</dbReference>
<feature type="transmembrane region" description="Helical" evidence="17">
    <location>
        <begin position="359"/>
        <end position="380"/>
    </location>
</feature>
<name>A0A7X4LH36_9VIBR</name>